<evidence type="ECO:0000256" key="1">
    <source>
        <dbReference type="SAM" id="Phobius"/>
    </source>
</evidence>
<sequence>MTSVGMPGPARAAEQPPVSRRGRFRSSVLLVCAVALAGVAALVMVRLTGLDAGTFLAMPVAAFPLVAVGTVGLLLAVLALKARWLAVTAVVLVVTELILLVPRFVPRDVVIPADVPRLRIGTSNTYVGQIDARALVELVRAERLDVLAVQELTQQGVRELDEAGLRELMPYRELHPEVDSSIYSRLPLSRGGLLDRPTTWPQTTAELRVGGRAVKLVAVHTFYPAGDPQQWTVDLEALRDEAAAAGRDMVVLGDFNATLDHAPMRSLLAAGLVDTHAELGRGWAPTWPVGKAFLPPSFQIDHVLHGPGLVAVSAREHTIAGSDHRVVTAELALT</sequence>
<keyword evidence="1" id="KW-0812">Transmembrane</keyword>
<keyword evidence="3" id="KW-0378">Hydrolase</keyword>
<dbReference type="SUPFAM" id="SSF56219">
    <property type="entry name" value="DNase I-like"/>
    <property type="match status" value="1"/>
</dbReference>
<keyword evidence="1" id="KW-0472">Membrane</keyword>
<feature type="transmembrane region" description="Helical" evidence="1">
    <location>
        <begin position="55"/>
        <end position="77"/>
    </location>
</feature>
<evidence type="ECO:0000313" key="3">
    <source>
        <dbReference type="EMBL" id="GGM56945.1"/>
    </source>
</evidence>
<dbReference type="AlphaFoldDB" id="A0A8J3CGD1"/>
<feature type="domain" description="Endonuclease/exonuclease/phosphatase" evidence="2">
    <location>
        <begin position="122"/>
        <end position="324"/>
    </location>
</feature>
<evidence type="ECO:0000259" key="2">
    <source>
        <dbReference type="Pfam" id="PF03372"/>
    </source>
</evidence>
<dbReference type="InterPro" id="IPR005135">
    <property type="entry name" value="Endo/exonuclease/phosphatase"/>
</dbReference>
<keyword evidence="3" id="KW-0540">Nuclease</keyword>
<dbReference type="Gene3D" id="3.60.10.10">
    <property type="entry name" value="Endonuclease/exonuclease/phosphatase"/>
    <property type="match status" value="1"/>
</dbReference>
<feature type="transmembrane region" description="Helical" evidence="1">
    <location>
        <begin position="28"/>
        <end position="49"/>
    </location>
</feature>
<keyword evidence="1" id="KW-1133">Transmembrane helix</keyword>
<feature type="transmembrane region" description="Helical" evidence="1">
    <location>
        <begin position="84"/>
        <end position="105"/>
    </location>
</feature>
<accession>A0A8J3CGD1</accession>
<gene>
    <name evidence="3" type="ORF">GCM10012275_30090</name>
</gene>
<keyword evidence="4" id="KW-1185">Reference proteome</keyword>
<comment type="caution">
    <text evidence="3">The sequence shown here is derived from an EMBL/GenBank/DDBJ whole genome shotgun (WGS) entry which is preliminary data.</text>
</comment>
<reference evidence="3" key="2">
    <citation type="submission" date="2020-09" db="EMBL/GenBank/DDBJ databases">
        <authorList>
            <person name="Sun Q."/>
            <person name="Zhou Y."/>
        </authorList>
    </citation>
    <scope>NUCLEOTIDE SEQUENCE</scope>
    <source>
        <strain evidence="3">CGMCC 4.5737</strain>
    </source>
</reference>
<dbReference type="RefSeq" id="WP_229686383.1">
    <property type="nucleotide sequence ID" value="NZ_BMMK01000012.1"/>
</dbReference>
<dbReference type="EMBL" id="BMMK01000012">
    <property type="protein sequence ID" value="GGM56945.1"/>
    <property type="molecule type" value="Genomic_DNA"/>
</dbReference>
<dbReference type="Proteomes" id="UP000637578">
    <property type="component" value="Unassembled WGS sequence"/>
</dbReference>
<protein>
    <submittedName>
        <fullName evidence="3">Endonuclease</fullName>
    </submittedName>
</protein>
<proteinExistence type="predicted"/>
<name>A0A8J3CGD1_9PSEU</name>
<organism evidence="3 4">
    <name type="scientific">Longimycelium tulufanense</name>
    <dbReference type="NCBI Taxonomy" id="907463"/>
    <lineage>
        <taxon>Bacteria</taxon>
        <taxon>Bacillati</taxon>
        <taxon>Actinomycetota</taxon>
        <taxon>Actinomycetes</taxon>
        <taxon>Pseudonocardiales</taxon>
        <taxon>Pseudonocardiaceae</taxon>
        <taxon>Longimycelium</taxon>
    </lineage>
</organism>
<dbReference type="GO" id="GO:0004519">
    <property type="term" value="F:endonuclease activity"/>
    <property type="evidence" value="ECO:0007669"/>
    <property type="project" value="UniProtKB-KW"/>
</dbReference>
<evidence type="ECO:0000313" key="4">
    <source>
        <dbReference type="Proteomes" id="UP000637578"/>
    </source>
</evidence>
<keyword evidence="3" id="KW-0255">Endonuclease</keyword>
<dbReference type="InterPro" id="IPR036691">
    <property type="entry name" value="Endo/exonu/phosph_ase_sf"/>
</dbReference>
<reference evidence="3" key="1">
    <citation type="journal article" date="2014" name="Int. J. Syst. Evol. Microbiol.">
        <title>Complete genome sequence of Corynebacterium casei LMG S-19264T (=DSM 44701T), isolated from a smear-ripened cheese.</title>
        <authorList>
            <consortium name="US DOE Joint Genome Institute (JGI-PGF)"/>
            <person name="Walter F."/>
            <person name="Albersmeier A."/>
            <person name="Kalinowski J."/>
            <person name="Ruckert C."/>
        </authorList>
    </citation>
    <scope>NUCLEOTIDE SEQUENCE</scope>
    <source>
        <strain evidence="3">CGMCC 4.5737</strain>
    </source>
</reference>
<dbReference type="Pfam" id="PF03372">
    <property type="entry name" value="Exo_endo_phos"/>
    <property type="match status" value="1"/>
</dbReference>